<evidence type="ECO:0000313" key="2">
    <source>
        <dbReference type="EMBL" id="ETX03219.1"/>
    </source>
</evidence>
<dbReference type="HOGENOM" id="CLU_528623_0_0_7"/>
<organism evidence="2 3">
    <name type="scientific">Entotheonella factor</name>
    <dbReference type="NCBI Taxonomy" id="1429438"/>
    <lineage>
        <taxon>Bacteria</taxon>
        <taxon>Pseudomonadati</taxon>
        <taxon>Nitrospinota/Tectimicrobiota group</taxon>
        <taxon>Candidatus Tectimicrobiota</taxon>
        <taxon>Candidatus Entotheonellia</taxon>
        <taxon>Candidatus Entotheonellales</taxon>
        <taxon>Candidatus Entotheonellaceae</taxon>
        <taxon>Candidatus Entotheonella</taxon>
    </lineage>
</organism>
<dbReference type="Proteomes" id="UP000019141">
    <property type="component" value="Unassembled WGS sequence"/>
</dbReference>
<dbReference type="PATRIC" id="fig|1429438.4.peg.323"/>
<dbReference type="AlphaFoldDB" id="W4LYP5"/>
<gene>
    <name evidence="2" type="ORF">ETSY1_00680</name>
</gene>
<feature type="signal peptide" evidence="1">
    <location>
        <begin position="1"/>
        <end position="24"/>
    </location>
</feature>
<dbReference type="EMBL" id="AZHW01000066">
    <property type="protein sequence ID" value="ETX03219.1"/>
    <property type="molecule type" value="Genomic_DNA"/>
</dbReference>
<evidence type="ECO:0008006" key="4">
    <source>
        <dbReference type="Google" id="ProtNLM"/>
    </source>
</evidence>
<keyword evidence="1" id="KW-0732">Signal</keyword>
<keyword evidence="3" id="KW-1185">Reference proteome</keyword>
<feature type="chain" id="PRO_5004844993" description="Porin" evidence="1">
    <location>
        <begin position="25"/>
        <end position="515"/>
    </location>
</feature>
<evidence type="ECO:0000256" key="1">
    <source>
        <dbReference type="SAM" id="SignalP"/>
    </source>
</evidence>
<sequence>MLKRMMRMGLICAIALLIASVAMAQQAPEPVVRMGDWVEIGDDAWINFIGAATIKYNVAENHDFEGDIQDAFVPDSFNATGGRFCERGAADAFCAEIRLGADFRYQKNFRMRILLEAESVYDGNLIDDRANSNDGTENPTHVERFWVDYTFEQVPLRIRVGADLWCLDLGCVVSDDDPGYKLWYNAGDIELRAWTVLQNQGVRLELTNDNNDVYYMFGARYTGMKGHTFAVDFLYDRDRFNQRAAGRESDFFLIMPAWRGQIGNISVFAEGLFGFGEVRTPTVDFDVANWAVMASAEINLGQFRPYVGVIYASGDDDENDTDLNGFHPVNHADVLLIGLGPFPNGEGPIYDQETPCAANSPICGGIGGLHTIANPFNNNVGNTQHTRATLDSEFSNAGTFLFIVGSRVSVAKQHNLDVWYSYHAVADSTLMEAQARGITGDPNYSIDESMFHSIGGHWTWTLSRHFDIQLRGNATFAADGMKDIAETVTTCGNGTQACEGEDVHLAGEVQFRGRF</sequence>
<dbReference type="Gene3D" id="2.40.160.100">
    <property type="match status" value="1"/>
</dbReference>
<reference evidence="2 3" key="1">
    <citation type="journal article" date="2014" name="Nature">
        <title>An environmental bacterial taxon with a large and distinct metabolic repertoire.</title>
        <authorList>
            <person name="Wilson M.C."/>
            <person name="Mori T."/>
            <person name="Ruckert C."/>
            <person name="Uria A.R."/>
            <person name="Helf M.J."/>
            <person name="Takada K."/>
            <person name="Gernert C."/>
            <person name="Steffens U.A."/>
            <person name="Heycke N."/>
            <person name="Schmitt S."/>
            <person name="Rinke C."/>
            <person name="Helfrich E.J."/>
            <person name="Brachmann A.O."/>
            <person name="Gurgui C."/>
            <person name="Wakimoto T."/>
            <person name="Kracht M."/>
            <person name="Crusemann M."/>
            <person name="Hentschel U."/>
            <person name="Abe I."/>
            <person name="Matsunaga S."/>
            <person name="Kalinowski J."/>
            <person name="Takeyama H."/>
            <person name="Piel J."/>
        </authorList>
    </citation>
    <scope>NUCLEOTIDE SEQUENCE [LARGE SCALE GENOMIC DNA]</scope>
    <source>
        <strain evidence="3">TSY1</strain>
    </source>
</reference>
<protein>
    <recommendedName>
        <fullName evidence="4">Porin</fullName>
    </recommendedName>
</protein>
<dbReference type="InterPro" id="IPR053728">
    <property type="entry name" value="Alginate_Permeability_Chnl"/>
</dbReference>
<comment type="caution">
    <text evidence="2">The sequence shown here is derived from an EMBL/GenBank/DDBJ whole genome shotgun (WGS) entry which is preliminary data.</text>
</comment>
<name>W4LYP5_ENTF1</name>
<accession>W4LYP5</accession>
<proteinExistence type="predicted"/>
<dbReference type="SUPFAM" id="SSF56935">
    <property type="entry name" value="Porins"/>
    <property type="match status" value="1"/>
</dbReference>
<evidence type="ECO:0000313" key="3">
    <source>
        <dbReference type="Proteomes" id="UP000019141"/>
    </source>
</evidence>